<name>A6P0R9_9FIRM</name>
<organism evidence="2 3">
    <name type="scientific">Pseudoflavonifractor capillosus ATCC 29799</name>
    <dbReference type="NCBI Taxonomy" id="411467"/>
    <lineage>
        <taxon>Bacteria</taxon>
        <taxon>Bacillati</taxon>
        <taxon>Bacillota</taxon>
        <taxon>Clostridia</taxon>
        <taxon>Eubacteriales</taxon>
        <taxon>Oscillospiraceae</taxon>
        <taxon>Pseudoflavonifractor</taxon>
    </lineage>
</organism>
<reference evidence="2 3" key="1">
    <citation type="submission" date="2007-04" db="EMBL/GenBank/DDBJ databases">
        <authorList>
            <person name="Fulton L."/>
            <person name="Clifton S."/>
            <person name="Fulton B."/>
            <person name="Xu J."/>
            <person name="Minx P."/>
            <person name="Pepin K.H."/>
            <person name="Johnson M."/>
            <person name="Thiruvilangam P."/>
            <person name="Bhonagiri V."/>
            <person name="Nash W.E."/>
            <person name="Mardis E.R."/>
            <person name="Wilson R.K."/>
        </authorList>
    </citation>
    <scope>NUCLEOTIDE SEQUENCE [LARGE SCALE GENOMIC DNA]</scope>
    <source>
        <strain evidence="2 3">ATCC 29799</strain>
    </source>
</reference>
<dbReference type="EMBL" id="AAXG02000043">
    <property type="protein sequence ID" value="EDM98100.1"/>
    <property type="molecule type" value="Genomic_DNA"/>
</dbReference>
<evidence type="ECO:0000313" key="2">
    <source>
        <dbReference type="EMBL" id="EDM98100.1"/>
    </source>
</evidence>
<dbReference type="Pfam" id="PF02493">
    <property type="entry name" value="MORN"/>
    <property type="match status" value="2"/>
</dbReference>
<keyword evidence="3" id="KW-1185">Reference proteome</keyword>
<dbReference type="InterPro" id="IPR003409">
    <property type="entry name" value="MORN"/>
</dbReference>
<evidence type="ECO:0000256" key="1">
    <source>
        <dbReference type="ARBA" id="ARBA00022737"/>
    </source>
</evidence>
<reference evidence="2 3" key="2">
    <citation type="submission" date="2007-06" db="EMBL/GenBank/DDBJ databases">
        <title>Draft genome sequence of Pseudoflavonifractor capillosus ATCC 29799.</title>
        <authorList>
            <person name="Sudarsanam P."/>
            <person name="Ley R."/>
            <person name="Guruge J."/>
            <person name="Turnbaugh P.J."/>
            <person name="Mahowald M."/>
            <person name="Liep D."/>
            <person name="Gordon J."/>
        </authorList>
    </citation>
    <scope>NUCLEOTIDE SEQUENCE [LARGE SCALE GENOMIC DNA]</scope>
    <source>
        <strain evidence="2 3">ATCC 29799</strain>
    </source>
</reference>
<proteinExistence type="predicted"/>
<feature type="non-terminal residue" evidence="2">
    <location>
        <position position="277"/>
    </location>
</feature>
<dbReference type="AlphaFoldDB" id="A6P0R9"/>
<sequence>MKKLIVVVLVILALAYFWGRDDTDGEKNGAEISIETQESSQPSETAGTDYSEENYADEMLSVENLLFHRLYTELGTVQIHHFPERTEALRWMAEYLTKRETYDNLYSVELEKPLFKEQYYHISSSSTGLYYIGDVREERPDGFGAVIGLSTGQGTYDLAGAALFYYVGNFKDGMMDGYGITFAADEADITYACRDVIQIMQDYGKELSEDTGETITRYLFNYVSYEGYFKENEKEGKGNTFGFYWDEGVIRFVDMLNPPIDGYQLGPVYPNVTMGEY</sequence>
<dbReference type="Proteomes" id="UP000003639">
    <property type="component" value="Unassembled WGS sequence"/>
</dbReference>
<comment type="caution">
    <text evidence="2">The sequence shown here is derived from an EMBL/GenBank/DDBJ whole genome shotgun (WGS) entry which is preliminary data.</text>
</comment>
<dbReference type="STRING" id="411467.BACCAP_04080"/>
<protein>
    <submittedName>
        <fullName evidence="2">MORN repeat protein</fullName>
    </submittedName>
</protein>
<evidence type="ECO:0000313" key="3">
    <source>
        <dbReference type="Proteomes" id="UP000003639"/>
    </source>
</evidence>
<keyword evidence="1" id="KW-0677">Repeat</keyword>
<dbReference type="RefSeq" id="WP_006574562.1">
    <property type="nucleotide sequence ID" value="NZ_AAXG02000043.1"/>
</dbReference>
<accession>A6P0R9</accession>
<gene>
    <name evidence="2" type="ORF">BACCAP_04080</name>
</gene>